<dbReference type="CDD" id="cd03811">
    <property type="entry name" value="GT4_GT28_WabH-like"/>
    <property type="match status" value="1"/>
</dbReference>
<dbReference type="AlphaFoldDB" id="A0A239T7J6"/>
<dbReference type="SUPFAM" id="SSF53756">
    <property type="entry name" value="UDP-Glycosyltransferase/glycogen phosphorylase"/>
    <property type="match status" value="1"/>
</dbReference>
<accession>A0A239T7J6</accession>
<reference evidence="3 4" key="1">
    <citation type="submission" date="2017-06" db="EMBL/GenBank/DDBJ databases">
        <authorList>
            <consortium name="Pathogen Informatics"/>
        </authorList>
    </citation>
    <scope>NUCLEOTIDE SEQUENCE [LARGE SCALE GENOMIC DNA]</scope>
    <source>
        <strain evidence="3 4">NCTC10570</strain>
    </source>
</reference>
<dbReference type="Gene3D" id="3.40.50.2000">
    <property type="entry name" value="Glycogen Phosphorylase B"/>
    <property type="match status" value="2"/>
</dbReference>
<evidence type="ECO:0000259" key="2">
    <source>
        <dbReference type="Pfam" id="PF13439"/>
    </source>
</evidence>
<evidence type="ECO:0000259" key="1">
    <source>
        <dbReference type="Pfam" id="PF00534"/>
    </source>
</evidence>
<organism evidence="3 4">
    <name type="scientific">Megamonas hypermegale</name>
    <dbReference type="NCBI Taxonomy" id="158847"/>
    <lineage>
        <taxon>Bacteria</taxon>
        <taxon>Bacillati</taxon>
        <taxon>Bacillota</taxon>
        <taxon>Negativicutes</taxon>
        <taxon>Selenomonadales</taxon>
        <taxon>Selenomonadaceae</taxon>
        <taxon>Megamonas</taxon>
    </lineage>
</organism>
<gene>
    <name evidence="3" type="ORF">SAMEA4364220_00060</name>
</gene>
<sequence>MKKILSIVSGNPSGSLNIAIDISNYLKTQGYEVIDIFRKYNNTDLKGIIVIKDRCTLDYIISLGKFIRNTKPDLIIVHGYSTHIWTKLALAYSKLNIKLIHVEHNTEKYTPFRRYLTQKLDKYTNKYICVSKGVANHLIKQGIDKSKVQVIYNGIDIKKFDLPKEPHNIFTVGMVARFSKQKDQMTLIKAIEYLVKEKKEKINLLLMGVGKTRKKCEKYIIENNLNEHIKIIEGNFKDLIVKTDLFVLATHYEGLPLVLCEAMASHTPIIATNVPGVNEIIINNKTGLLVKENDVYDLANNILKMKKDLVLRKNFVHQSDIFINKNFNLQLMYNNYINKIKEMIYNE</sequence>
<dbReference type="EMBL" id="LT906446">
    <property type="protein sequence ID" value="SNU93701.1"/>
    <property type="molecule type" value="Genomic_DNA"/>
</dbReference>
<feature type="domain" description="Glycosyl transferase family 1" evidence="1">
    <location>
        <begin position="166"/>
        <end position="316"/>
    </location>
</feature>
<dbReference type="Proteomes" id="UP000215383">
    <property type="component" value="Chromosome 1"/>
</dbReference>
<keyword evidence="3" id="KW-0808">Transferase</keyword>
<name>A0A239T7J6_9FIRM</name>
<dbReference type="GO" id="GO:0004373">
    <property type="term" value="F:alpha-1,4-glucan glucosyltransferase (UDP-glucose donor) activity"/>
    <property type="evidence" value="ECO:0007669"/>
    <property type="project" value="UniProtKB-EC"/>
</dbReference>
<proteinExistence type="predicted"/>
<dbReference type="Pfam" id="PF00534">
    <property type="entry name" value="Glycos_transf_1"/>
    <property type="match status" value="1"/>
</dbReference>
<dbReference type="EC" id="2.4.1.11" evidence="3"/>
<feature type="domain" description="Glycosyltransferase subfamily 4-like N-terminal" evidence="2">
    <location>
        <begin position="18"/>
        <end position="158"/>
    </location>
</feature>
<dbReference type="Pfam" id="PF13439">
    <property type="entry name" value="Glyco_transf_4"/>
    <property type="match status" value="1"/>
</dbReference>
<keyword evidence="3" id="KW-0328">Glycosyltransferase</keyword>
<keyword evidence="4" id="KW-1185">Reference proteome</keyword>
<dbReference type="PANTHER" id="PTHR12526">
    <property type="entry name" value="GLYCOSYLTRANSFERASE"/>
    <property type="match status" value="1"/>
</dbReference>
<protein>
    <submittedName>
        <fullName evidence="3">Glycogen synthase</fullName>
        <ecNumber evidence="3">2.4.1.11</ecNumber>
    </submittedName>
</protein>
<dbReference type="PANTHER" id="PTHR12526:SF630">
    <property type="entry name" value="GLYCOSYLTRANSFERASE"/>
    <property type="match status" value="1"/>
</dbReference>
<dbReference type="InterPro" id="IPR001296">
    <property type="entry name" value="Glyco_trans_1"/>
</dbReference>
<dbReference type="InterPro" id="IPR028098">
    <property type="entry name" value="Glyco_trans_4-like_N"/>
</dbReference>
<evidence type="ECO:0000313" key="4">
    <source>
        <dbReference type="Proteomes" id="UP000215383"/>
    </source>
</evidence>
<evidence type="ECO:0000313" key="3">
    <source>
        <dbReference type="EMBL" id="SNU93701.1"/>
    </source>
</evidence>
<dbReference type="RefSeq" id="WP_027890657.1">
    <property type="nucleotide sequence ID" value="NZ_LT906446.1"/>
</dbReference>
<dbReference type="eggNOG" id="COG0438">
    <property type="taxonomic scope" value="Bacteria"/>
</dbReference>
<dbReference type="GeneID" id="78506107"/>